<name>A0ACC2NTE5_9HYME</name>
<dbReference type="EMBL" id="CM056743">
    <property type="protein sequence ID" value="KAJ8674128.1"/>
    <property type="molecule type" value="Genomic_DNA"/>
</dbReference>
<gene>
    <name evidence="1" type="ORF">QAD02_005390</name>
</gene>
<proteinExistence type="predicted"/>
<evidence type="ECO:0000313" key="2">
    <source>
        <dbReference type="Proteomes" id="UP001239111"/>
    </source>
</evidence>
<accession>A0ACC2NTE5</accession>
<protein>
    <submittedName>
        <fullName evidence="1">Uncharacterized protein</fullName>
    </submittedName>
</protein>
<dbReference type="Proteomes" id="UP001239111">
    <property type="component" value="Chromosome 3"/>
</dbReference>
<evidence type="ECO:0000313" key="1">
    <source>
        <dbReference type="EMBL" id="KAJ8674128.1"/>
    </source>
</evidence>
<sequence>MIGTRAVSLLRIVSNVTPRKILTSNVQQVRMSGHGDWHYRTPCQPPKWSRYGATAAACLVWWWFYWNMWHGWTHIVGYYDHEKPLPDPRHDFTDEELGIPPDE</sequence>
<comment type="caution">
    <text evidence="1">The sequence shown here is derived from an EMBL/GenBank/DDBJ whole genome shotgun (WGS) entry which is preliminary data.</text>
</comment>
<keyword evidence="2" id="KW-1185">Reference proteome</keyword>
<organism evidence="1 2">
    <name type="scientific">Eretmocerus hayati</name>
    <dbReference type="NCBI Taxonomy" id="131215"/>
    <lineage>
        <taxon>Eukaryota</taxon>
        <taxon>Metazoa</taxon>
        <taxon>Ecdysozoa</taxon>
        <taxon>Arthropoda</taxon>
        <taxon>Hexapoda</taxon>
        <taxon>Insecta</taxon>
        <taxon>Pterygota</taxon>
        <taxon>Neoptera</taxon>
        <taxon>Endopterygota</taxon>
        <taxon>Hymenoptera</taxon>
        <taxon>Apocrita</taxon>
        <taxon>Proctotrupomorpha</taxon>
        <taxon>Chalcidoidea</taxon>
        <taxon>Aphelinidae</taxon>
        <taxon>Aphelininae</taxon>
        <taxon>Eretmocerus</taxon>
    </lineage>
</organism>
<reference evidence="1" key="1">
    <citation type="submission" date="2023-04" db="EMBL/GenBank/DDBJ databases">
        <title>A chromosome-level genome assembly of the parasitoid wasp Eretmocerus hayati.</title>
        <authorList>
            <person name="Zhong Y."/>
            <person name="Liu S."/>
            <person name="Liu Y."/>
        </authorList>
    </citation>
    <scope>NUCLEOTIDE SEQUENCE</scope>
    <source>
        <strain evidence="1">ZJU_SS_LIU_2023</strain>
    </source>
</reference>